<dbReference type="PANTHER" id="PTHR10491">
    <property type="entry name" value="DTDP-4-DEHYDRORHAMNOSE REDUCTASE"/>
    <property type="match status" value="1"/>
</dbReference>
<reference evidence="8 9" key="1">
    <citation type="submission" date="2017-05" db="EMBL/GenBank/DDBJ databases">
        <authorList>
            <person name="Varghese N."/>
            <person name="Submissions S."/>
        </authorList>
    </citation>
    <scope>NUCLEOTIDE SEQUENCE [LARGE SCALE GENOMIC DNA]</scope>
    <source>
        <strain evidence="8 9">DSM 21342</strain>
    </source>
</reference>
<evidence type="ECO:0000256" key="1">
    <source>
        <dbReference type="ARBA" id="ARBA00004781"/>
    </source>
</evidence>
<keyword evidence="6" id="KW-0560">Oxidoreductase</keyword>
<dbReference type="Gene3D" id="3.40.50.720">
    <property type="entry name" value="NAD(P)-binding Rossmann-like Domain"/>
    <property type="match status" value="1"/>
</dbReference>
<name>A0A521AB07_9SPHI</name>
<evidence type="ECO:0000259" key="7">
    <source>
        <dbReference type="Pfam" id="PF04321"/>
    </source>
</evidence>
<dbReference type="GO" id="GO:0019305">
    <property type="term" value="P:dTDP-rhamnose biosynthetic process"/>
    <property type="evidence" value="ECO:0007669"/>
    <property type="project" value="UniProtKB-UniPathway"/>
</dbReference>
<evidence type="ECO:0000256" key="2">
    <source>
        <dbReference type="ARBA" id="ARBA00010944"/>
    </source>
</evidence>
<comment type="catalytic activity">
    <reaction evidence="5">
        <text>dTDP-beta-L-rhamnose + NADP(+) = dTDP-4-dehydro-beta-L-rhamnose + NADPH + H(+)</text>
        <dbReference type="Rhea" id="RHEA:21796"/>
        <dbReference type="ChEBI" id="CHEBI:15378"/>
        <dbReference type="ChEBI" id="CHEBI:57510"/>
        <dbReference type="ChEBI" id="CHEBI:57783"/>
        <dbReference type="ChEBI" id="CHEBI:58349"/>
        <dbReference type="ChEBI" id="CHEBI:62830"/>
        <dbReference type="EC" id="1.1.1.133"/>
    </reaction>
</comment>
<proteinExistence type="inferred from homology"/>
<dbReference type="UniPathway" id="UPA00124"/>
<accession>A0A521AB07</accession>
<protein>
    <recommendedName>
        <fullName evidence="4 6">dTDP-4-dehydrorhamnose reductase</fullName>
        <ecNumber evidence="3 6">1.1.1.133</ecNumber>
    </recommendedName>
</protein>
<dbReference type="EC" id="1.1.1.133" evidence="3 6"/>
<evidence type="ECO:0000313" key="9">
    <source>
        <dbReference type="Proteomes" id="UP000315971"/>
    </source>
</evidence>
<dbReference type="Proteomes" id="UP000315971">
    <property type="component" value="Unassembled WGS sequence"/>
</dbReference>
<feature type="domain" description="RmlD-like substrate binding" evidence="7">
    <location>
        <begin position="3"/>
        <end position="290"/>
    </location>
</feature>
<evidence type="ECO:0000256" key="3">
    <source>
        <dbReference type="ARBA" id="ARBA00012929"/>
    </source>
</evidence>
<keyword evidence="9" id="KW-1185">Reference proteome</keyword>
<comment type="pathway">
    <text evidence="1 6">Carbohydrate biosynthesis; dTDP-L-rhamnose biosynthesis.</text>
</comment>
<dbReference type="EMBL" id="FXSZ01000001">
    <property type="protein sequence ID" value="SMO32003.1"/>
    <property type="molecule type" value="Genomic_DNA"/>
</dbReference>
<comment type="similarity">
    <text evidence="2 6">Belongs to the dTDP-4-dehydrorhamnose reductase family.</text>
</comment>
<evidence type="ECO:0000256" key="5">
    <source>
        <dbReference type="ARBA" id="ARBA00048200"/>
    </source>
</evidence>
<dbReference type="InterPro" id="IPR005913">
    <property type="entry name" value="dTDP_dehydrorham_reduct"/>
</dbReference>
<dbReference type="Pfam" id="PF04321">
    <property type="entry name" value="RmlD_sub_bind"/>
    <property type="match status" value="1"/>
</dbReference>
<dbReference type="GO" id="GO:0008831">
    <property type="term" value="F:dTDP-4-dehydrorhamnose reductase activity"/>
    <property type="evidence" value="ECO:0007669"/>
    <property type="project" value="UniProtKB-EC"/>
</dbReference>
<dbReference type="CDD" id="cd05254">
    <property type="entry name" value="dTDP_HR_like_SDR_e"/>
    <property type="match status" value="1"/>
</dbReference>
<evidence type="ECO:0000256" key="4">
    <source>
        <dbReference type="ARBA" id="ARBA00017099"/>
    </source>
</evidence>
<dbReference type="GO" id="GO:0005829">
    <property type="term" value="C:cytosol"/>
    <property type="evidence" value="ECO:0007669"/>
    <property type="project" value="TreeGrafter"/>
</dbReference>
<dbReference type="InterPro" id="IPR029903">
    <property type="entry name" value="RmlD-like-bd"/>
</dbReference>
<dbReference type="OrthoDB" id="9803892at2"/>
<organism evidence="8 9">
    <name type="scientific">Solitalea koreensis</name>
    <dbReference type="NCBI Taxonomy" id="543615"/>
    <lineage>
        <taxon>Bacteria</taxon>
        <taxon>Pseudomonadati</taxon>
        <taxon>Bacteroidota</taxon>
        <taxon>Sphingobacteriia</taxon>
        <taxon>Sphingobacteriales</taxon>
        <taxon>Sphingobacteriaceae</taxon>
        <taxon>Solitalea</taxon>
    </lineage>
</organism>
<dbReference type="AlphaFoldDB" id="A0A521AB07"/>
<dbReference type="RefSeq" id="WP_142600440.1">
    <property type="nucleotide sequence ID" value="NZ_FXSZ01000001.1"/>
</dbReference>
<evidence type="ECO:0000313" key="8">
    <source>
        <dbReference type="EMBL" id="SMO32003.1"/>
    </source>
</evidence>
<comment type="function">
    <text evidence="6">Catalyzes the reduction of dTDP-6-deoxy-L-lyxo-4-hexulose to yield dTDP-L-rhamnose.</text>
</comment>
<evidence type="ECO:0000256" key="6">
    <source>
        <dbReference type="RuleBase" id="RU364082"/>
    </source>
</evidence>
<sequence length="308" mass="34508">MKTVLITGSNGLLGQKLLDKLKHSAEYKVIATSKGNDRYCESGYIYERLDVTNAEEVRAVINKYQPKHVIHTAALTNVDACEIDKEQCYQLNVKSVEYLIEACNPFNTHFIHLSTDFVFDGLNGPYKEAGIPNPLSYYGQTKLESEKLLQSSMLDAAILRTILVYGVIKDKARVNIVTWAKNALERGGEINVVNDQFRNPTLAEDLADACLLVLEKRARGVFHISGKDYMSIEEIVRAVADYWKLDASLINPISSEALNQAAKRPAKTGFVLDKARKELGYQPHSFHEGLLIVDDQLKKFKPDNSDGQ</sequence>
<gene>
    <name evidence="8" type="ORF">SAMN06265350_10128</name>
</gene>
<keyword evidence="6" id="KW-0521">NADP</keyword>
<dbReference type="SUPFAM" id="SSF51735">
    <property type="entry name" value="NAD(P)-binding Rossmann-fold domains"/>
    <property type="match status" value="1"/>
</dbReference>
<dbReference type="InterPro" id="IPR036291">
    <property type="entry name" value="NAD(P)-bd_dom_sf"/>
</dbReference>
<dbReference type="PANTHER" id="PTHR10491:SF4">
    <property type="entry name" value="METHIONINE ADENOSYLTRANSFERASE 2 SUBUNIT BETA"/>
    <property type="match status" value="1"/>
</dbReference>